<dbReference type="FunFam" id="3.40.50.720:FF:000084">
    <property type="entry name" value="Short-chain dehydrogenase reductase"/>
    <property type="match status" value="1"/>
</dbReference>
<protein>
    <submittedName>
        <fullName evidence="3">NAD(P)-dependent dehydrogenase, short-chain alcohol dehydrogenase family</fullName>
    </submittedName>
</protein>
<dbReference type="GO" id="GO:0016491">
    <property type="term" value="F:oxidoreductase activity"/>
    <property type="evidence" value="ECO:0007669"/>
    <property type="project" value="UniProtKB-KW"/>
</dbReference>
<reference evidence="3 4" key="1">
    <citation type="submission" date="2016-12" db="EMBL/GenBank/DDBJ databases">
        <authorList>
            <person name="Song W.-J."/>
            <person name="Kurnit D.M."/>
        </authorList>
    </citation>
    <scope>NUCLEOTIDE SEQUENCE [LARGE SCALE GENOMIC DNA]</scope>
    <source>
        <strain evidence="3 4">DSM 19599</strain>
    </source>
</reference>
<dbReference type="Gene3D" id="3.40.50.720">
    <property type="entry name" value="NAD(P)-binding Rossmann-like Domain"/>
    <property type="match status" value="1"/>
</dbReference>
<evidence type="ECO:0000313" key="3">
    <source>
        <dbReference type="EMBL" id="SHO66756.1"/>
    </source>
</evidence>
<keyword evidence="4" id="KW-1185">Reference proteome</keyword>
<comment type="similarity">
    <text evidence="1">Belongs to the short-chain dehydrogenases/reductases (SDR) family.</text>
</comment>
<dbReference type="PRINTS" id="PR00080">
    <property type="entry name" value="SDRFAMILY"/>
</dbReference>
<dbReference type="AlphaFoldDB" id="A0A1M7ZQ32"/>
<proteinExistence type="inferred from homology"/>
<evidence type="ECO:0000256" key="2">
    <source>
        <dbReference type="ARBA" id="ARBA00023002"/>
    </source>
</evidence>
<dbReference type="PROSITE" id="PS00061">
    <property type="entry name" value="ADH_SHORT"/>
    <property type="match status" value="1"/>
</dbReference>
<dbReference type="STRING" id="1123029.SAMN02745172_03415"/>
<evidence type="ECO:0000256" key="1">
    <source>
        <dbReference type="ARBA" id="ARBA00006484"/>
    </source>
</evidence>
<dbReference type="InterPro" id="IPR020904">
    <property type="entry name" value="Sc_DH/Rdtase_CS"/>
</dbReference>
<accession>A0A1M7ZQ32</accession>
<name>A0A1M7ZQ32_9HYPH</name>
<organism evidence="3 4">
    <name type="scientific">Pseudoxanthobacter soli DSM 19599</name>
    <dbReference type="NCBI Taxonomy" id="1123029"/>
    <lineage>
        <taxon>Bacteria</taxon>
        <taxon>Pseudomonadati</taxon>
        <taxon>Pseudomonadota</taxon>
        <taxon>Alphaproteobacteria</taxon>
        <taxon>Hyphomicrobiales</taxon>
        <taxon>Segnochrobactraceae</taxon>
        <taxon>Pseudoxanthobacter</taxon>
    </lineage>
</organism>
<sequence length="256" mass="25765">MSRLLGRRVALVTGASRGLGLAICRRFAAEGAAGTAFDLPGAEAEATAALPHGFAFAGGDVRDEDALAAAVADTVDRHGRLDILVANAGLVPPWRETEALDFDEWDRVMAVNVRGVAAALKQAIPALKAAGGGTVVAMASVNAVVAHPRQMLYTASKHAVLGIVRAAARDLGRHGIRVNGLAPGPIATEALVARIAARAENGTGPASDAALDSFAAATALGRLATVDDVAKAALFLACDLSSGITGALLPVDAGLA</sequence>
<dbReference type="Pfam" id="PF13561">
    <property type="entry name" value="adh_short_C2"/>
    <property type="match status" value="1"/>
</dbReference>
<dbReference type="PANTHER" id="PTHR24321:SF8">
    <property type="entry name" value="ESTRADIOL 17-BETA-DEHYDROGENASE 8-RELATED"/>
    <property type="match status" value="1"/>
</dbReference>
<dbReference type="Proteomes" id="UP000186406">
    <property type="component" value="Unassembled WGS sequence"/>
</dbReference>
<dbReference type="EMBL" id="FRXO01000007">
    <property type="protein sequence ID" value="SHO66756.1"/>
    <property type="molecule type" value="Genomic_DNA"/>
</dbReference>
<keyword evidence="2" id="KW-0560">Oxidoreductase</keyword>
<dbReference type="RefSeq" id="WP_073630902.1">
    <property type="nucleotide sequence ID" value="NZ_FRXO01000007.1"/>
</dbReference>
<dbReference type="InterPro" id="IPR002347">
    <property type="entry name" value="SDR_fam"/>
</dbReference>
<gene>
    <name evidence="3" type="ORF">SAMN02745172_03415</name>
</gene>
<dbReference type="CDD" id="cd05233">
    <property type="entry name" value="SDR_c"/>
    <property type="match status" value="1"/>
</dbReference>
<dbReference type="InterPro" id="IPR036291">
    <property type="entry name" value="NAD(P)-bd_dom_sf"/>
</dbReference>
<dbReference type="PANTHER" id="PTHR24321">
    <property type="entry name" value="DEHYDROGENASES, SHORT CHAIN"/>
    <property type="match status" value="1"/>
</dbReference>
<evidence type="ECO:0000313" key="4">
    <source>
        <dbReference type="Proteomes" id="UP000186406"/>
    </source>
</evidence>
<dbReference type="OrthoDB" id="7568484at2"/>
<dbReference type="PRINTS" id="PR00081">
    <property type="entry name" value="GDHRDH"/>
</dbReference>
<dbReference type="SUPFAM" id="SSF51735">
    <property type="entry name" value="NAD(P)-binding Rossmann-fold domains"/>
    <property type="match status" value="1"/>
</dbReference>